<dbReference type="PROSITE" id="PS50003">
    <property type="entry name" value="PH_DOMAIN"/>
    <property type="match status" value="1"/>
</dbReference>
<dbReference type="AlphaFoldDB" id="A0A2I0K2A0"/>
<protein>
    <recommendedName>
        <fullName evidence="1">PH domain-containing protein</fullName>
    </recommendedName>
</protein>
<evidence type="ECO:0000313" key="2">
    <source>
        <dbReference type="EMBL" id="PKI62681.1"/>
    </source>
</evidence>
<dbReference type="EMBL" id="PGOL01000953">
    <property type="protein sequence ID" value="PKI62681.1"/>
    <property type="molecule type" value="Genomic_DNA"/>
</dbReference>
<evidence type="ECO:0000313" key="3">
    <source>
        <dbReference type="Proteomes" id="UP000233551"/>
    </source>
</evidence>
<proteinExistence type="predicted"/>
<dbReference type="InterPro" id="IPR001849">
    <property type="entry name" value="PH_domain"/>
</dbReference>
<organism evidence="2 3">
    <name type="scientific">Punica granatum</name>
    <name type="common">Pomegranate</name>
    <dbReference type="NCBI Taxonomy" id="22663"/>
    <lineage>
        <taxon>Eukaryota</taxon>
        <taxon>Viridiplantae</taxon>
        <taxon>Streptophyta</taxon>
        <taxon>Embryophyta</taxon>
        <taxon>Tracheophyta</taxon>
        <taxon>Spermatophyta</taxon>
        <taxon>Magnoliopsida</taxon>
        <taxon>eudicotyledons</taxon>
        <taxon>Gunneridae</taxon>
        <taxon>Pentapetalae</taxon>
        <taxon>rosids</taxon>
        <taxon>malvids</taxon>
        <taxon>Myrtales</taxon>
        <taxon>Lythraceae</taxon>
        <taxon>Punica</taxon>
    </lineage>
</organism>
<evidence type="ECO:0000259" key="1">
    <source>
        <dbReference type="PROSITE" id="PS50003"/>
    </source>
</evidence>
<dbReference type="Proteomes" id="UP000233551">
    <property type="component" value="Unassembled WGS sequence"/>
</dbReference>
<dbReference type="STRING" id="22663.A0A2I0K2A0"/>
<dbReference type="PANTHER" id="PTHR45523">
    <property type="entry name" value="TETRATRICOPEPTIDE REPEAT (TPR)-CONTAINING PROTEIN-RELATED"/>
    <property type="match status" value="1"/>
</dbReference>
<name>A0A2I0K2A0_PUNGR</name>
<accession>A0A2I0K2A0</accession>
<sequence>MDRKKALETSSTWVLEFRDEDEKSAWLKGLVQATYQASAPPSVNVLGETNEGVSLLSSTHTNSRTADLVISGSLVETKLFIYAKTGEIGDRNSEEALILELLADGGKVHVICWEGDLTVKTKLHSLKIKDELQGRFSAGSEYLAYSVQKHENLPVSPGVNDSDSSDMSIDQAEEDDLFRDALPDFMSIDSPSSRMGDLNDFSGIDSPYASTSERDYGKGKGFSSDIFYEAEDSDTLSFVSVNFSTRSSNSPDYDGIDTKMTVSMSKLEFFCNRPTVVALIGFGMDLSSASGGASETNIQKISESEDLLDKEKVDDSWRVKGLLGYGKGRVVFNLHMDVASVCLFLNKEDGSQLAMLVQENFLLDIKVYPSSLSVEGTLGNFRLSDKSLGADNCWSWLCDIRNPGVESLIKFKFDSYSAEDDDYEGYDYSLHGRLSAVRIVFLYRFVQEVTVYFMGLASPQTEEAIKLVDKVGGFEWLIQKYEIDGSSAVKLDLSLDTPIIIVPKTSVSKDFIQLDVGQLQVRNELRWHGCPEKDPSAVHIDVLHAEILGINMTIGIDGCMGKPMIRKGRGVDVFVRRSLRDVFRKVPNFSLEVKIGLLHAVMSDKEYNVIRDCLYMNLCEEPRLPPNFRGSSSSSKDTMRLLADKVNLNSQMLLSRTVTIVAVEVSYALLELCNGVDKESPLARIA</sequence>
<comment type="caution">
    <text evidence="2">The sequence shown here is derived from an EMBL/GenBank/DDBJ whole genome shotgun (WGS) entry which is preliminary data.</text>
</comment>
<feature type="domain" description="PH" evidence="1">
    <location>
        <begin position="1"/>
        <end position="35"/>
    </location>
</feature>
<gene>
    <name evidence="2" type="ORF">CRG98_016952</name>
</gene>
<dbReference type="PANTHER" id="PTHR45523:SF2">
    <property type="entry name" value="OS02G0470600 PROTEIN"/>
    <property type="match status" value="1"/>
</dbReference>
<keyword evidence="3" id="KW-1185">Reference proteome</keyword>
<feature type="non-terminal residue" evidence="2">
    <location>
        <position position="686"/>
    </location>
</feature>
<reference evidence="2 3" key="1">
    <citation type="submission" date="2017-11" db="EMBL/GenBank/DDBJ databases">
        <title>De-novo sequencing of pomegranate (Punica granatum L.) genome.</title>
        <authorList>
            <person name="Akparov Z."/>
            <person name="Amiraslanov A."/>
            <person name="Hajiyeva S."/>
            <person name="Abbasov M."/>
            <person name="Kaur K."/>
            <person name="Hamwieh A."/>
            <person name="Solovyev V."/>
            <person name="Salamov A."/>
            <person name="Braich B."/>
            <person name="Kosarev P."/>
            <person name="Mahmoud A."/>
            <person name="Hajiyev E."/>
            <person name="Babayeva S."/>
            <person name="Izzatullayeva V."/>
            <person name="Mammadov A."/>
            <person name="Mammadov A."/>
            <person name="Sharifova S."/>
            <person name="Ojaghi J."/>
            <person name="Eynullazada K."/>
            <person name="Bayramov B."/>
            <person name="Abdulazimova A."/>
            <person name="Shahmuradov I."/>
        </authorList>
    </citation>
    <scope>NUCLEOTIDE SEQUENCE [LARGE SCALE GENOMIC DNA]</scope>
    <source>
        <strain evidence="3">cv. AG2017</strain>
        <tissue evidence="2">Leaf</tissue>
    </source>
</reference>